<dbReference type="EMBL" id="CAJVQC010133513">
    <property type="protein sequence ID" value="CAG8842250.1"/>
    <property type="molecule type" value="Genomic_DNA"/>
</dbReference>
<protein>
    <submittedName>
        <fullName evidence="1">23207_t:CDS:1</fullName>
    </submittedName>
</protein>
<dbReference type="Proteomes" id="UP000789920">
    <property type="component" value="Unassembled WGS sequence"/>
</dbReference>
<reference evidence="1" key="1">
    <citation type="submission" date="2021-06" db="EMBL/GenBank/DDBJ databases">
        <authorList>
            <person name="Kallberg Y."/>
            <person name="Tangrot J."/>
            <person name="Rosling A."/>
        </authorList>
    </citation>
    <scope>NUCLEOTIDE SEQUENCE</scope>
    <source>
        <strain evidence="1">MA461A</strain>
    </source>
</reference>
<name>A0ACA9SK41_9GLOM</name>
<organism evidence="1 2">
    <name type="scientific">Racocetra persica</name>
    <dbReference type="NCBI Taxonomy" id="160502"/>
    <lineage>
        <taxon>Eukaryota</taxon>
        <taxon>Fungi</taxon>
        <taxon>Fungi incertae sedis</taxon>
        <taxon>Mucoromycota</taxon>
        <taxon>Glomeromycotina</taxon>
        <taxon>Glomeromycetes</taxon>
        <taxon>Diversisporales</taxon>
        <taxon>Gigasporaceae</taxon>
        <taxon>Racocetra</taxon>
    </lineage>
</organism>
<proteinExistence type="predicted"/>
<feature type="non-terminal residue" evidence="1">
    <location>
        <position position="56"/>
    </location>
</feature>
<evidence type="ECO:0000313" key="1">
    <source>
        <dbReference type="EMBL" id="CAG8842250.1"/>
    </source>
</evidence>
<accession>A0ACA9SK41</accession>
<keyword evidence="2" id="KW-1185">Reference proteome</keyword>
<evidence type="ECO:0000313" key="2">
    <source>
        <dbReference type="Proteomes" id="UP000789920"/>
    </source>
</evidence>
<sequence length="56" mass="6856">YTSRLSEKISDVDDCSHHEIRTIKNEYKIFDYCQNSTESNCKYYEHEIKIDKNEYK</sequence>
<comment type="caution">
    <text evidence="1">The sequence shown here is derived from an EMBL/GenBank/DDBJ whole genome shotgun (WGS) entry which is preliminary data.</text>
</comment>
<feature type="non-terminal residue" evidence="1">
    <location>
        <position position="1"/>
    </location>
</feature>
<gene>
    <name evidence="1" type="ORF">RPERSI_LOCUS32231</name>
</gene>